<evidence type="ECO:0000256" key="1">
    <source>
        <dbReference type="ARBA" id="ARBA00004167"/>
    </source>
</evidence>
<keyword evidence="7 11" id="KW-0472">Membrane</keyword>
<feature type="compositionally biased region" description="Basic and acidic residues" evidence="10">
    <location>
        <begin position="1963"/>
        <end position="1982"/>
    </location>
</feature>
<feature type="region of interest" description="Disordered" evidence="10">
    <location>
        <begin position="1105"/>
        <end position="1128"/>
    </location>
</feature>
<dbReference type="InterPro" id="IPR007110">
    <property type="entry name" value="Ig-like_dom"/>
</dbReference>
<dbReference type="FunFam" id="2.60.40.10:FF:000093">
    <property type="entry name" value="Down syndrome cell adhesion molecule, isoform B"/>
    <property type="match status" value="1"/>
</dbReference>
<evidence type="ECO:0000256" key="11">
    <source>
        <dbReference type="SAM" id="Phobius"/>
    </source>
</evidence>
<dbReference type="FunFam" id="2.60.40.10:FF:000230">
    <property type="entry name" value="Down syndrome cell adhesion molecule, isoform D"/>
    <property type="match status" value="1"/>
</dbReference>
<keyword evidence="6 11" id="KW-1133">Transmembrane helix</keyword>
<evidence type="ECO:0000256" key="2">
    <source>
        <dbReference type="ARBA" id="ARBA00022692"/>
    </source>
</evidence>
<dbReference type="GO" id="GO:0016020">
    <property type="term" value="C:membrane"/>
    <property type="evidence" value="ECO:0007669"/>
    <property type="project" value="UniProtKB-SubCell"/>
</dbReference>
<dbReference type="InterPro" id="IPR003599">
    <property type="entry name" value="Ig_sub"/>
</dbReference>
<dbReference type="FunFam" id="2.60.40.10:FF:000426">
    <property type="entry name" value="Down syndrome cell adhesion molecule, isoform J"/>
    <property type="match status" value="1"/>
</dbReference>
<feature type="domain" description="Ig-like" evidence="13">
    <location>
        <begin position="251"/>
        <end position="343"/>
    </location>
</feature>
<evidence type="ECO:0000256" key="3">
    <source>
        <dbReference type="ARBA" id="ARBA00022729"/>
    </source>
</evidence>
<gene>
    <name evidence="16" type="primary">LOC100649765</name>
</gene>
<dbReference type="CDD" id="cd00096">
    <property type="entry name" value="Ig"/>
    <property type="match status" value="1"/>
</dbReference>
<dbReference type="PANTHER" id="PTHR10075">
    <property type="entry name" value="BASIGIN RELATED"/>
    <property type="match status" value="1"/>
</dbReference>
<dbReference type="Pfam" id="PF13927">
    <property type="entry name" value="Ig_3"/>
    <property type="match status" value="5"/>
</dbReference>
<evidence type="ECO:0000256" key="7">
    <source>
        <dbReference type="ARBA" id="ARBA00023136"/>
    </source>
</evidence>
<feature type="domain" description="Ig-like" evidence="13">
    <location>
        <begin position="623"/>
        <end position="715"/>
    </location>
</feature>
<sequence>MWRDPPGGGCNIPTYLTTMFILALLALTNVACAEDESMGPVFVKEPPNRVDFSNGTGAVVECQARGNPQPDIIWVRADGSAVGDVPGLRQVLPNGNLVFPPFRAEDYRQEVHAQVYSCLARSPAGSVHSRDVNVRAVVTQPYQPEILTEYVIRGNSAILKCSIPSYIAEFVTVEAWIREDGEVYIPEDPAVGQDGKYLVLPSGELHIRDVGPEDGYKTYQCRTKHRLTGETRLSATKGRLVITEPVGSVRPKFPSMDNINGLSTESKSNLPLLCPAQGFPVPVYRWYKFIEGSSRRQPVQLNERVRQVSGTLIIREARVEDSGKYLCIVNNSVGGESVETVLTVTAPLAAEIEPNTQTIDFGRPATFTCNVRGNPIKTISWLKDGKPLGLEEPVLRIDSVKKEDKGMYQCFVRNDQESAQATAELKLGGRFEPPQIRQAFAEETLQPGPSMFLKCVASGNPTPEITWELDGKRLSNTERLQVGQYVTVNGDVVSHLNISSIHTNDGGLYKCIAASKVGSAEHSARLNVYGLPFIRHMDKKAIVAGETLRVTCPVAGYPIESIVWERDTRVLPINRKQKVFPNGTLIIENVERMSDQATYTCVARNAQGYSARGTLEVQVMVAPELVPFVIGEGPANWGDTVTATCTVLKGDHPIQIEWALNGEPISRNHYDISIVNTSKRVSVLTIDAVTARHAGEYTCSVSNAAGGTSYSASLAVNVPPRWILEPTDKAFAQGSDARVECKADGFPKPQVTWKKAAGDTPGDYTDLKLSNPDISVEDGTLSINNIQKTNEGYYLCEAVNGIGAGLSAVIFISVQAPPHFEIKLKNQTARRGEPAVLQCEAQGEKPIGILWNMNNKRLDPKSDSRYTIREEILANGVLSDLSIKRTERSDSALFTCVATNAFGSDDTSINMIVQEVPEVPYGLKVLDKSGRSVQLSWAAPYDGNSPIKRYVIEYKISKGSWETDIDRVLVPGSQQNVAGVFNLRPATTYHLRIVAENEIGASDPSDTVTIITAEEAPSGPPTSVRVDALDQHTLKVTWKPPPREDWNGEILGYYVGYKLSSSSDYIYETVDFSKEDGKEHHLQIMNLKTYTQYSVVVQAFNKVGSGPMSEERRQHTAEGVPEQPPHDTTCTTLTSQTIRVSWMSPPLSAANGVITGYKVIYGPSDTWYDENTKDTKITSSSETILHGLKKYTNYTMQVLAFTSGGDGVKSAPIHCQTEQDAPEAPIAIKALVMSAESILVSWRPPSQPNGVITQYIVYTKADNAEEPTSQKVPPNQLTHEASGLDKQRRYDFWVTASTNIGEGEASKIVALAPSVRVPAKIASFDDKFTATYKEDVKLPCLAVGVPAPEVTWKVRGAVLQSSDRLRQLPEGSLFIKEVDRTDAGEYSCYVENSFGHDTVTHQLIVHAPPHSPQVTLTATTTNSLTMKLRPHPADNAPIHGYTIHYKPEFGDWETAQISSTAQKYTLENLWCGSRYQIYVTAYNGIGTGDPSDMLNTRTKGSKPIIPEAARFIEVSTNSITLHLSAWSDGGCPMLYFVVEHKKKHQQEWNQVSNNVKPGGNFVVLDLDPASWYHLRVTAHNNAGFAVAEYEFATLTVTGGTIAPPVRNNGNDNTDVRRYFPWLPSWLDVNVVVPVGATVVVIIVGIVVICVALSRRTRGPEQTRLRGISSADEKYYEGQYDVVYQQTGVGGATLDKRRPDLRDELGYIAPPNRKLPPVPGSNYNTCDRIKRGGTGSIRSHSTWDPRRHMYEELNHCAPNRRCPPPPRMGSAEALSHRGMEDEICPYATFHLLGFREEMDPSKAMQFQTFPHPGNGHSGTMGPPVGHPTNASAHSRSGSQSMPRQNGRYSRVPSQGGGSGTHNVFSPEYDDPANCAPEEDQYGSQYGQYGAPYDHYGSRGSVGRRSVGSARNIPVSGSPEPPPPPPRNHDQNNSSFNDSKESNEISEAECDRDQLVNRNYGVNARGKDGMTTEEMRKLIERKPNEAPSRQTGAGHGGHGGLLTPYDTVAV</sequence>
<feature type="domain" description="Ig-like" evidence="13">
    <location>
        <begin position="818"/>
        <end position="910"/>
    </location>
</feature>
<protein>
    <submittedName>
        <fullName evidence="16">Down syndrome cell adhesion molecule-like protein Dscam2 isoform X29</fullName>
    </submittedName>
</protein>
<dbReference type="FunFam" id="2.60.40.10:FF:000498">
    <property type="entry name" value="Down syndrome cell adhesion molecule, isoform J"/>
    <property type="match status" value="1"/>
</dbReference>
<dbReference type="InterPro" id="IPR021012">
    <property type="entry name" value="Dscam1_C"/>
</dbReference>
<organism evidence="15 16">
    <name type="scientific">Bombus terrestris</name>
    <name type="common">Buff-tailed bumblebee</name>
    <name type="synonym">Apis terrestris</name>
    <dbReference type="NCBI Taxonomy" id="30195"/>
    <lineage>
        <taxon>Eukaryota</taxon>
        <taxon>Metazoa</taxon>
        <taxon>Ecdysozoa</taxon>
        <taxon>Arthropoda</taxon>
        <taxon>Hexapoda</taxon>
        <taxon>Insecta</taxon>
        <taxon>Pterygota</taxon>
        <taxon>Neoptera</taxon>
        <taxon>Endopterygota</taxon>
        <taxon>Hymenoptera</taxon>
        <taxon>Apocrita</taxon>
        <taxon>Aculeata</taxon>
        <taxon>Apoidea</taxon>
        <taxon>Anthophila</taxon>
        <taxon>Apidae</taxon>
        <taxon>Bombus</taxon>
        <taxon>Bombus</taxon>
    </lineage>
</organism>
<dbReference type="CTD" id="35652"/>
<feature type="signal peptide" evidence="12">
    <location>
        <begin position="1"/>
        <end position="33"/>
    </location>
</feature>
<dbReference type="CDD" id="cd00063">
    <property type="entry name" value="FN3"/>
    <property type="match status" value="6"/>
</dbReference>
<keyword evidence="3 12" id="KW-0732">Signal</keyword>
<dbReference type="SMART" id="SM00408">
    <property type="entry name" value="IGc2"/>
    <property type="match status" value="9"/>
</dbReference>
<proteinExistence type="predicted"/>
<keyword evidence="9" id="KW-0393">Immunoglobulin domain</keyword>
<dbReference type="InterPro" id="IPR013783">
    <property type="entry name" value="Ig-like_fold"/>
</dbReference>
<feature type="domain" description="Ig-like" evidence="13">
    <location>
        <begin position="720"/>
        <end position="813"/>
    </location>
</feature>
<evidence type="ECO:0000256" key="8">
    <source>
        <dbReference type="ARBA" id="ARBA00023157"/>
    </source>
</evidence>
<feature type="domain" description="Fibronectin type-III" evidence="14">
    <location>
        <begin position="1124"/>
        <end position="1220"/>
    </location>
</feature>
<dbReference type="SMART" id="SM00060">
    <property type="entry name" value="FN3"/>
    <property type="match status" value="6"/>
</dbReference>
<dbReference type="FunFam" id="2.60.40.10:FF:000719">
    <property type="entry name" value="nephrin isoform X1"/>
    <property type="match status" value="1"/>
</dbReference>
<keyword evidence="4" id="KW-0677">Repeat</keyword>
<dbReference type="SMART" id="SM00409">
    <property type="entry name" value="IG"/>
    <property type="match status" value="10"/>
</dbReference>
<evidence type="ECO:0000259" key="13">
    <source>
        <dbReference type="PROSITE" id="PS50835"/>
    </source>
</evidence>
<evidence type="ECO:0000256" key="10">
    <source>
        <dbReference type="SAM" id="MobiDB-lite"/>
    </source>
</evidence>
<dbReference type="InterPro" id="IPR003598">
    <property type="entry name" value="Ig_sub2"/>
</dbReference>
<feature type="domain" description="Fibronectin type-III" evidence="14">
    <location>
        <begin position="919"/>
        <end position="1015"/>
    </location>
</feature>
<keyword evidence="5" id="KW-0130">Cell adhesion</keyword>
<feature type="domain" description="Ig-like" evidence="13">
    <location>
        <begin position="347"/>
        <end position="426"/>
    </location>
</feature>
<dbReference type="FunFam" id="2.60.40.10:FF:000017">
    <property type="entry name" value="Down syndrome cell adhesion molecule b"/>
    <property type="match status" value="2"/>
</dbReference>
<feature type="compositionally biased region" description="Basic and acidic residues" evidence="10">
    <location>
        <begin position="1936"/>
        <end position="1953"/>
    </location>
</feature>
<evidence type="ECO:0000259" key="14">
    <source>
        <dbReference type="PROSITE" id="PS50853"/>
    </source>
</evidence>
<evidence type="ECO:0000256" key="6">
    <source>
        <dbReference type="ARBA" id="ARBA00022989"/>
    </source>
</evidence>
<dbReference type="SUPFAM" id="SSF48726">
    <property type="entry name" value="Immunoglobulin"/>
    <property type="match status" value="10"/>
</dbReference>
<dbReference type="FunFam" id="2.60.40.10:FF:000311">
    <property type="entry name" value="Down syndrome cell adhesion molecule, isoform D"/>
    <property type="match status" value="1"/>
</dbReference>
<dbReference type="FunFam" id="2.60.40.10:FF:000302">
    <property type="entry name" value="Down syndrome cell adhesion molecule, isoform D"/>
    <property type="match status" value="1"/>
</dbReference>
<dbReference type="InterPro" id="IPR003961">
    <property type="entry name" value="FN3_dom"/>
</dbReference>
<dbReference type="PROSITE" id="PS50853">
    <property type="entry name" value="FN3"/>
    <property type="match status" value="6"/>
</dbReference>
<evidence type="ECO:0000313" key="15">
    <source>
        <dbReference type="Proteomes" id="UP000835206"/>
    </source>
</evidence>
<evidence type="ECO:0000256" key="12">
    <source>
        <dbReference type="SAM" id="SignalP"/>
    </source>
</evidence>
<accession>A0A9C6SEZ2</accession>
<evidence type="ECO:0000256" key="9">
    <source>
        <dbReference type="ARBA" id="ARBA00023319"/>
    </source>
</evidence>
<name>A0A9C6SEZ2_BOMTE</name>
<keyword evidence="8" id="KW-1015">Disulfide bond</keyword>
<dbReference type="Pfam" id="PF12355">
    <property type="entry name" value="Dscam_C"/>
    <property type="match status" value="1"/>
</dbReference>
<dbReference type="GeneID" id="100649765"/>
<dbReference type="PANTHER" id="PTHR10075:SF53">
    <property type="entry name" value="DOWN SYNDROME CELL ADHESION MOLECULE 1, ISOFORM BQ"/>
    <property type="match status" value="1"/>
</dbReference>
<dbReference type="Proteomes" id="UP000835206">
    <property type="component" value="Chromosome 4"/>
</dbReference>
<dbReference type="FunFam" id="2.60.40.10:FF:000310">
    <property type="entry name" value="Down syndrome cell adhesion molecule, isoform D"/>
    <property type="match status" value="1"/>
</dbReference>
<dbReference type="CDD" id="cd20956">
    <property type="entry name" value="IgI_4_Dscam"/>
    <property type="match status" value="1"/>
</dbReference>
<dbReference type="Pfam" id="PF07679">
    <property type="entry name" value="I-set"/>
    <property type="match status" value="3"/>
</dbReference>
<dbReference type="FunFam" id="2.60.40.10:FF:000308">
    <property type="entry name" value="Down syndrome cell adhesion molecule, isoform D"/>
    <property type="match status" value="1"/>
</dbReference>
<dbReference type="GO" id="GO:0007155">
    <property type="term" value="P:cell adhesion"/>
    <property type="evidence" value="ECO:0007669"/>
    <property type="project" value="UniProtKB-KW"/>
</dbReference>
<feature type="compositionally biased region" description="Low complexity" evidence="10">
    <location>
        <begin position="1896"/>
        <end position="1909"/>
    </location>
</feature>
<dbReference type="Pfam" id="PF25059">
    <property type="entry name" value="FN3_DSCAM-DSCAML_C"/>
    <property type="match status" value="1"/>
</dbReference>
<dbReference type="SUPFAM" id="SSF49265">
    <property type="entry name" value="Fibronectin type III"/>
    <property type="match status" value="3"/>
</dbReference>
<dbReference type="InterPro" id="IPR056754">
    <property type="entry name" value="DSCAM/DSCAML_C"/>
</dbReference>
<feature type="compositionally biased region" description="Polar residues" evidence="10">
    <location>
        <begin position="1827"/>
        <end position="1846"/>
    </location>
</feature>
<evidence type="ECO:0000256" key="5">
    <source>
        <dbReference type="ARBA" id="ARBA00022889"/>
    </source>
</evidence>
<dbReference type="InterPro" id="IPR036116">
    <property type="entry name" value="FN3_sf"/>
</dbReference>
<feature type="domain" description="Fibronectin type-III" evidence="14">
    <location>
        <begin position="1505"/>
        <end position="1600"/>
    </location>
</feature>
<comment type="subcellular location">
    <subcellularLocation>
        <location evidence="1">Membrane</location>
        <topology evidence="1">Single-pass membrane protein</topology>
    </subcellularLocation>
</comment>
<dbReference type="InterPro" id="IPR013098">
    <property type="entry name" value="Ig_I-set"/>
</dbReference>
<dbReference type="FunFam" id="2.60.40.10:FF:000394">
    <property type="entry name" value="Down syndrome cell adhesion molecule, isoform J"/>
    <property type="match status" value="1"/>
</dbReference>
<feature type="domain" description="Ig-like" evidence="13">
    <location>
        <begin position="40"/>
        <end position="133"/>
    </location>
</feature>
<keyword evidence="2 11" id="KW-0812">Transmembrane</keyword>
<feature type="domain" description="Fibronectin type-III" evidence="14">
    <location>
        <begin position="1224"/>
        <end position="1320"/>
    </location>
</feature>
<feature type="region of interest" description="Disordered" evidence="10">
    <location>
        <begin position="1804"/>
        <end position="2008"/>
    </location>
</feature>
<dbReference type="PROSITE" id="PS50835">
    <property type="entry name" value="IG_LIKE"/>
    <property type="match status" value="10"/>
</dbReference>
<evidence type="ECO:0000256" key="4">
    <source>
        <dbReference type="ARBA" id="ARBA00022737"/>
    </source>
</evidence>
<feature type="domain" description="Fibronectin type-III" evidence="14">
    <location>
        <begin position="1408"/>
        <end position="1501"/>
    </location>
</feature>
<reference evidence="16" key="1">
    <citation type="submission" date="2025-08" db="UniProtKB">
        <authorList>
            <consortium name="RefSeq"/>
        </authorList>
    </citation>
    <scope>IDENTIFICATION</scope>
</reference>
<dbReference type="Pfam" id="PF00041">
    <property type="entry name" value="fn3"/>
    <property type="match status" value="5"/>
</dbReference>
<feature type="domain" description="Fibronectin type-III" evidence="14">
    <location>
        <begin position="1020"/>
        <end position="1119"/>
    </location>
</feature>
<dbReference type="CDD" id="cd20958">
    <property type="entry name" value="IgI_5_Dscam"/>
    <property type="match status" value="1"/>
</dbReference>
<feature type="domain" description="Ig-like" evidence="13">
    <location>
        <begin position="532"/>
        <end position="616"/>
    </location>
</feature>
<dbReference type="GO" id="GO:0042802">
    <property type="term" value="F:identical protein binding"/>
    <property type="evidence" value="ECO:0007669"/>
    <property type="project" value="UniProtKB-ARBA"/>
</dbReference>
<feature type="domain" description="Ig-like" evidence="13">
    <location>
        <begin position="1313"/>
        <end position="1400"/>
    </location>
</feature>
<dbReference type="Gene3D" id="2.60.40.10">
    <property type="entry name" value="Immunoglobulins"/>
    <property type="match status" value="16"/>
</dbReference>
<dbReference type="InterPro" id="IPR036179">
    <property type="entry name" value="Ig-like_dom_sf"/>
</dbReference>
<dbReference type="GO" id="GO:0048812">
    <property type="term" value="P:neuron projection morphogenesis"/>
    <property type="evidence" value="ECO:0007669"/>
    <property type="project" value="UniProtKB-ARBA"/>
</dbReference>
<dbReference type="RefSeq" id="XP_048260962.1">
    <property type="nucleotide sequence ID" value="XM_048405005.1"/>
</dbReference>
<dbReference type="FunFam" id="2.60.40.10:FF:000324">
    <property type="entry name" value="Down syndrome cell adhesion molecule, isoform D"/>
    <property type="match status" value="1"/>
</dbReference>
<dbReference type="FunFam" id="2.60.40.10:FF:000410">
    <property type="entry name" value="Down syndrome cell adhesion molecule, isoform H"/>
    <property type="match status" value="1"/>
</dbReference>
<feature type="chain" id="PRO_5039138523" evidence="12">
    <location>
        <begin position="34"/>
        <end position="2008"/>
    </location>
</feature>
<evidence type="ECO:0000313" key="16">
    <source>
        <dbReference type="RefSeq" id="XP_048260962.1"/>
    </source>
</evidence>
<keyword evidence="15" id="KW-1185">Reference proteome</keyword>
<feature type="domain" description="Ig-like" evidence="13">
    <location>
        <begin position="434"/>
        <end position="527"/>
    </location>
</feature>
<feature type="domain" description="Ig-like" evidence="13">
    <location>
        <begin position="144"/>
        <end position="234"/>
    </location>
</feature>
<feature type="transmembrane region" description="Helical" evidence="11">
    <location>
        <begin position="1630"/>
        <end position="1653"/>
    </location>
</feature>